<proteinExistence type="predicted"/>
<organism evidence="2 5">
    <name type="scientific">Myxococcus virescens</name>
    <dbReference type="NCBI Taxonomy" id="83456"/>
    <lineage>
        <taxon>Bacteria</taxon>
        <taxon>Pseudomonadati</taxon>
        <taxon>Myxococcota</taxon>
        <taxon>Myxococcia</taxon>
        <taxon>Myxococcales</taxon>
        <taxon>Cystobacterineae</taxon>
        <taxon>Myxococcaceae</taxon>
        <taxon>Myxococcus</taxon>
    </lineage>
</organism>
<feature type="compositionally biased region" description="Basic and acidic residues" evidence="1">
    <location>
        <begin position="98"/>
        <end position="115"/>
    </location>
</feature>
<evidence type="ECO:0000313" key="5">
    <source>
        <dbReference type="Proteomes" id="UP000321224"/>
    </source>
</evidence>
<feature type="region of interest" description="Disordered" evidence="1">
    <location>
        <begin position="1"/>
        <end position="115"/>
    </location>
</feature>
<feature type="compositionally biased region" description="Basic and acidic residues" evidence="1">
    <location>
        <begin position="71"/>
        <end position="91"/>
    </location>
</feature>
<evidence type="ECO:0000256" key="1">
    <source>
        <dbReference type="SAM" id="MobiDB-lite"/>
    </source>
</evidence>
<accession>A0A511HFS4</accession>
<dbReference type="RefSeq" id="WP_244172226.1">
    <property type="nucleotide sequence ID" value="NZ_BJVY01000024.1"/>
</dbReference>
<dbReference type="EMBL" id="FNAJ01000019">
    <property type="protein sequence ID" value="SDF06980.1"/>
    <property type="molecule type" value="Genomic_DNA"/>
</dbReference>
<gene>
    <name evidence="2" type="ORF">MVI01_41860</name>
    <name evidence="3" type="ORF">SAMN04488504_11939</name>
</gene>
<evidence type="ECO:0000313" key="2">
    <source>
        <dbReference type="EMBL" id="GEL72402.1"/>
    </source>
</evidence>
<comment type="caution">
    <text evidence="2">The sequence shown here is derived from an EMBL/GenBank/DDBJ whole genome shotgun (WGS) entry which is preliminary data.</text>
</comment>
<keyword evidence="4" id="KW-1185">Reference proteome</keyword>
<feature type="compositionally biased region" description="Polar residues" evidence="1">
    <location>
        <begin position="8"/>
        <end position="41"/>
    </location>
</feature>
<evidence type="ECO:0000313" key="4">
    <source>
        <dbReference type="Proteomes" id="UP000198717"/>
    </source>
</evidence>
<reference evidence="3 4" key="1">
    <citation type="submission" date="2016-10" db="EMBL/GenBank/DDBJ databases">
        <authorList>
            <person name="Varghese N."/>
            <person name="Submissions S."/>
        </authorList>
    </citation>
    <scope>NUCLEOTIDE SEQUENCE [LARGE SCALE GENOMIC DNA]</scope>
    <source>
        <strain evidence="3 4">DSM 2260</strain>
    </source>
</reference>
<feature type="compositionally biased region" description="Pro residues" evidence="1">
    <location>
        <begin position="55"/>
        <end position="70"/>
    </location>
</feature>
<dbReference type="Proteomes" id="UP000321224">
    <property type="component" value="Unassembled WGS sequence"/>
</dbReference>
<dbReference type="AlphaFoldDB" id="A0A511HFS4"/>
<reference evidence="2 5" key="2">
    <citation type="submission" date="2019-07" db="EMBL/GenBank/DDBJ databases">
        <title>Whole genome shotgun sequence of Myxococcus virescens NBRC 100334.</title>
        <authorList>
            <person name="Hosoyama A."/>
            <person name="Uohara A."/>
            <person name="Ohji S."/>
            <person name="Ichikawa N."/>
        </authorList>
    </citation>
    <scope>NUCLEOTIDE SEQUENCE [LARGE SCALE GENOMIC DNA]</scope>
    <source>
        <strain evidence="2 5">NBRC 100334</strain>
    </source>
</reference>
<dbReference type="Proteomes" id="UP000198717">
    <property type="component" value="Unassembled WGS sequence"/>
</dbReference>
<evidence type="ECO:0000313" key="3">
    <source>
        <dbReference type="EMBL" id="SDF06980.1"/>
    </source>
</evidence>
<sequence>MAKITAPKPQTTTRPPESKPRSPQTQAQRPTASGHTDTSSFGKAPKDFSQLGAPTPSPRPQDPPSPPPVKPPEKKPATPPKEETDATEPKKAPTGKEAAQRLQDKDRYIGGAGRNERTREFTELIQQHQNDPEYLKQLYATLGDKDSKELISSASAQIAHDQKGLYKTDAEQTAALKALAKSTGSAPPSVVNELAREAAKSQVPDAMVSVLKQPETPESVRRTFLNESGKTADKNTIQAQNFADVLNSDPKLIQNYNAELGRDKFVAILEKGLQQPPHNNSFSGREPTRSDGAVKILGQVPDLFKGPAYSDLRANIFRVGANSLGDKTDPARAAQLEGLKKIFRSDPSGIINELTNNSGGPNSAYDDTLQALPKFLRDSIVNGSGKDPGFAKFVKEDLPKQLRAGALNPATAGGKPPVNDHYARTLGSLTGAMVGAYGLEIKRTEDAGQFKKDLAETIAGVALAPLGPAGEVGKVALKNFITDVLSSKDTSWTEQLREISAAVKDKASAGLQNFDNRKDANGRDISGGKDWNTQTEQQFELGYDAILERLRLLSAN</sequence>
<protein>
    <submittedName>
        <fullName evidence="2">Uncharacterized protein</fullName>
    </submittedName>
</protein>
<dbReference type="EMBL" id="BJVY01000024">
    <property type="protein sequence ID" value="GEL72402.1"/>
    <property type="molecule type" value="Genomic_DNA"/>
</dbReference>
<name>A0A511HFS4_9BACT</name>